<accession>A0A5J6Z688</accession>
<dbReference type="InterPro" id="IPR007788">
    <property type="entry name" value="QCT"/>
</dbReference>
<keyword evidence="2" id="KW-1185">Reference proteome</keyword>
<evidence type="ECO:0000313" key="2">
    <source>
        <dbReference type="Proteomes" id="UP000326711"/>
    </source>
</evidence>
<proteinExistence type="predicted"/>
<dbReference type="AlphaFoldDB" id="A0A5J6Z688"/>
<name>A0A5J6Z688_9CORY</name>
<dbReference type="Proteomes" id="UP000326711">
    <property type="component" value="Chromosome"/>
</dbReference>
<dbReference type="KEGG" id="cuo:CUROG_02300"/>
<gene>
    <name evidence="1" type="ORF">CUROG_02300</name>
</gene>
<dbReference type="GO" id="GO:0016603">
    <property type="term" value="F:glutaminyl-peptide cyclotransferase activity"/>
    <property type="evidence" value="ECO:0007669"/>
    <property type="project" value="InterPro"/>
</dbReference>
<dbReference type="PANTHER" id="PTHR31270">
    <property type="entry name" value="GLUTAMINYL-PEPTIDE CYCLOTRANSFERASE"/>
    <property type="match status" value="1"/>
</dbReference>
<dbReference type="EMBL" id="CP045032">
    <property type="protein sequence ID" value="QFQ01851.1"/>
    <property type="molecule type" value="Genomic_DNA"/>
</dbReference>
<organism evidence="1 2">
    <name type="scientific">Corynebacterium urogenitale</name>
    <dbReference type="NCBI Taxonomy" id="2487892"/>
    <lineage>
        <taxon>Bacteria</taxon>
        <taxon>Bacillati</taxon>
        <taxon>Actinomycetota</taxon>
        <taxon>Actinomycetes</taxon>
        <taxon>Mycobacteriales</taxon>
        <taxon>Corynebacteriaceae</taxon>
        <taxon>Corynebacterium</taxon>
    </lineage>
</organism>
<protein>
    <submittedName>
        <fullName evidence="1">Glutamine cyclotransferase</fullName>
    </submittedName>
</protein>
<dbReference type="SUPFAM" id="SSF63829">
    <property type="entry name" value="Calcium-dependent phosphotriesterase"/>
    <property type="match status" value="1"/>
</dbReference>
<dbReference type="RefSeq" id="WP_236640606.1">
    <property type="nucleotide sequence ID" value="NZ_CP045032.1"/>
</dbReference>
<evidence type="ECO:0000313" key="1">
    <source>
        <dbReference type="EMBL" id="QFQ01851.1"/>
    </source>
</evidence>
<reference evidence="2" key="1">
    <citation type="submission" date="2019-10" db="EMBL/GenBank/DDBJ databases">
        <title>Complete genome sequence of Corynebacterium urogenitalis DSM 108747, isolated from the genital tract of a cow.</title>
        <authorList>
            <person name="Ruckert C."/>
            <person name="Ballas P."/>
            <person name="Wagener K."/>
            <person name="Drillich M."/>
            <person name="Kaempfer P."/>
            <person name="Busse H.-J."/>
            <person name="Ehling-Schulz M."/>
        </authorList>
    </citation>
    <scope>NUCLEOTIDE SEQUENCE [LARGE SCALE GENOMIC DNA]</scope>
    <source>
        <strain evidence="2">LMM 1652</strain>
    </source>
</reference>
<keyword evidence="1" id="KW-0808">Transferase</keyword>
<dbReference type="PANTHER" id="PTHR31270:SF1">
    <property type="entry name" value="GLUTAMINYL-PEPTIDE CYCLOTRANSFERASE"/>
    <property type="match status" value="1"/>
</dbReference>
<dbReference type="Pfam" id="PF05096">
    <property type="entry name" value="Glu_cyclase_2"/>
    <property type="match status" value="1"/>
</dbReference>
<sequence>MPLSFRRHPETKDTPRSTIRRRAATVVVSTSLLFVGACDSTGSLGSSDSTNAGAAGEAGMSGLGTVTVADGTTVPDVLNSSVEKLRPVIVAEHPWNKESFTQGLELADDGQLVVGTGMYGDSRIYRTTLDGKESHSHDLDDDYFGEGITVHEDSVWQLTWKKGVAIHRNLDDLSEKNTANYEGEGWGLCSQGERLVMSNGSGTLSFRDPETFAETGSVTVTVDGVETNYLNELDCSADGTVFANVWQTDQILRIDVNSGQVTGVVDTTGAFSATEEAGADVLNGIAQIPETDRYLVTGKYWDTLYEVRFAGDVS</sequence>